<dbReference type="Gene3D" id="3.40.710.10">
    <property type="entry name" value="DD-peptidase/beta-lactamase superfamily"/>
    <property type="match status" value="1"/>
</dbReference>
<feature type="domain" description="Beta-lactamase-like ARB-00930-like C-terminal" evidence="4">
    <location>
        <begin position="405"/>
        <end position="549"/>
    </location>
</feature>
<comment type="similarity">
    <text evidence="1">Belongs to the beta-lactamase family.</text>
</comment>
<protein>
    <submittedName>
        <fullName evidence="5">Uncharacterized protein</fullName>
    </submittedName>
</protein>
<evidence type="ECO:0000256" key="2">
    <source>
        <dbReference type="SAM" id="SignalP"/>
    </source>
</evidence>
<dbReference type="InterPro" id="IPR051478">
    <property type="entry name" value="Beta-lactamase-like_AB/R"/>
</dbReference>
<dbReference type="SUPFAM" id="SSF56601">
    <property type="entry name" value="beta-lactamase/transpeptidase-like"/>
    <property type="match status" value="1"/>
</dbReference>
<feature type="domain" description="Beta-lactamase-related" evidence="3">
    <location>
        <begin position="61"/>
        <end position="387"/>
    </location>
</feature>
<evidence type="ECO:0000259" key="4">
    <source>
        <dbReference type="Pfam" id="PF26335"/>
    </source>
</evidence>
<dbReference type="HOGENOM" id="CLU_019706_0_0_1"/>
<dbReference type="InterPro" id="IPR001466">
    <property type="entry name" value="Beta-lactam-related"/>
</dbReference>
<feature type="signal peptide" evidence="2">
    <location>
        <begin position="1"/>
        <end position="15"/>
    </location>
</feature>
<sequence length="555" mass="60213">MKYLNLLLLLQPVLAAHCPPTGPLLPPPSLASLPDSAGLHDRLNALLTSKTSSWNTSTNSFSVAITSLNDTIFEHHYTAPVRGEGGVAKVDSDTTYRIMSITKVFNALTLLLHAPYSLDTPVTKYIPELQGSKDYADVTLRMLTDQSAGMPRDGYAFDLYNAQGQQLIEAGFPIPDNKSIPSCDAVGMKTCSRATFFENLLQNRLSWLPGDKAGYSDQAFTLLGMAMENITGKPFAQLLRDSITTPLDMPTTGFNAPIRSRGIIPTGPGGVFWDFDIGNFNATAGLYSTPNELLKFVRAILNHILLSPANTREWMRPSRFAGSYTMGVGAPWEIFRLSHLTPDNRPVDIYTKSGSLPGYASYLVLIPEFNIGGAINVSGDDGDDAAFDLLDAVTSIAVPALDSLARVQAKETYAGKYTGQCDGLNCTASDTSSLELVVDSGPGLHVVSWVNNGKSVLNILAANKGAKTMDIEARLYPVGDGDRWRLAVERKHHVGGDTIRRPSEACSMWFQIDKMRYASLPVDEFVFRLSEGNAISVTNPGLRAKLTKEQGHGGR</sequence>
<dbReference type="PANTHER" id="PTHR22935">
    <property type="entry name" value="PENICILLIN-BINDING PROTEIN"/>
    <property type="match status" value="1"/>
</dbReference>
<keyword evidence="2" id="KW-0732">Signal</keyword>
<gene>
    <name evidence="5" type="ORF">VHEMI10660</name>
</gene>
<reference evidence="5 6" key="1">
    <citation type="journal article" date="2015" name="Genome Announc.">
        <title>Draft Genome Sequence and Gene Annotation of the Entomopathogenic Fungus Verticillium hemipterigenum.</title>
        <authorList>
            <person name="Horn F."/>
            <person name="Habel A."/>
            <person name="Scharf D.H."/>
            <person name="Dworschak J."/>
            <person name="Brakhage A.A."/>
            <person name="Guthke R."/>
            <person name="Hertweck C."/>
            <person name="Linde J."/>
        </authorList>
    </citation>
    <scope>NUCLEOTIDE SEQUENCE [LARGE SCALE GENOMIC DNA]</scope>
</reference>
<evidence type="ECO:0000313" key="6">
    <source>
        <dbReference type="Proteomes" id="UP000039046"/>
    </source>
</evidence>
<dbReference type="STRING" id="1531966.A0A0A1TSM8"/>
<dbReference type="PANTHER" id="PTHR22935:SF95">
    <property type="entry name" value="BETA-LACTAMASE-LIKE 1-RELATED"/>
    <property type="match status" value="1"/>
</dbReference>
<keyword evidence="6" id="KW-1185">Reference proteome</keyword>
<dbReference type="Proteomes" id="UP000039046">
    <property type="component" value="Unassembled WGS sequence"/>
</dbReference>
<dbReference type="Pfam" id="PF26335">
    <property type="entry name" value="ARB_00930_C"/>
    <property type="match status" value="1"/>
</dbReference>
<evidence type="ECO:0000259" key="3">
    <source>
        <dbReference type="Pfam" id="PF00144"/>
    </source>
</evidence>
<evidence type="ECO:0000256" key="1">
    <source>
        <dbReference type="ARBA" id="ARBA00038473"/>
    </source>
</evidence>
<dbReference type="InterPro" id="IPR058664">
    <property type="entry name" value="ARB_00930-like_C"/>
</dbReference>
<dbReference type="OrthoDB" id="10250282at2759"/>
<dbReference type="InterPro" id="IPR012338">
    <property type="entry name" value="Beta-lactam/transpept-like"/>
</dbReference>
<dbReference type="EMBL" id="CDHN01000008">
    <property type="protein sequence ID" value="CEJ95163.1"/>
    <property type="molecule type" value="Genomic_DNA"/>
</dbReference>
<dbReference type="Pfam" id="PF00144">
    <property type="entry name" value="Beta-lactamase"/>
    <property type="match status" value="1"/>
</dbReference>
<name>A0A0A1TSM8_9HYPO</name>
<accession>A0A0A1TSM8</accession>
<organism evidence="5 6">
    <name type="scientific">[Torrubiella] hemipterigena</name>
    <dbReference type="NCBI Taxonomy" id="1531966"/>
    <lineage>
        <taxon>Eukaryota</taxon>
        <taxon>Fungi</taxon>
        <taxon>Dikarya</taxon>
        <taxon>Ascomycota</taxon>
        <taxon>Pezizomycotina</taxon>
        <taxon>Sordariomycetes</taxon>
        <taxon>Hypocreomycetidae</taxon>
        <taxon>Hypocreales</taxon>
        <taxon>Clavicipitaceae</taxon>
        <taxon>Clavicipitaceae incertae sedis</taxon>
        <taxon>'Torrubiella' clade</taxon>
    </lineage>
</organism>
<feature type="chain" id="PRO_5012249393" evidence="2">
    <location>
        <begin position="16"/>
        <end position="555"/>
    </location>
</feature>
<dbReference type="AlphaFoldDB" id="A0A0A1TSM8"/>
<proteinExistence type="inferred from homology"/>
<evidence type="ECO:0000313" key="5">
    <source>
        <dbReference type="EMBL" id="CEJ95163.1"/>
    </source>
</evidence>